<organism evidence="1 2">
    <name type="scientific">Hansschlegelia zhihuaiae</name>
    <dbReference type="NCBI Taxonomy" id="405005"/>
    <lineage>
        <taxon>Bacteria</taxon>
        <taxon>Pseudomonadati</taxon>
        <taxon>Pseudomonadota</taxon>
        <taxon>Alphaproteobacteria</taxon>
        <taxon>Hyphomicrobiales</taxon>
        <taxon>Methylopilaceae</taxon>
        <taxon>Hansschlegelia</taxon>
    </lineage>
</organism>
<reference evidence="1 2" key="1">
    <citation type="submission" date="2018-12" db="EMBL/GenBank/DDBJ databases">
        <title>bacterium Hansschlegelia zhihuaiae S113.</title>
        <authorList>
            <person name="He J."/>
        </authorList>
    </citation>
    <scope>NUCLEOTIDE SEQUENCE [LARGE SCALE GENOMIC DNA]</scope>
    <source>
        <strain evidence="1 2">S 113</strain>
    </source>
</reference>
<proteinExistence type="predicted"/>
<name>A0A4V1KIQ5_9HYPH</name>
<evidence type="ECO:0008006" key="3">
    <source>
        <dbReference type="Google" id="ProtNLM"/>
    </source>
</evidence>
<gene>
    <name evidence="1" type="ORF">EK403_15730</name>
</gene>
<comment type="caution">
    <text evidence="1">The sequence shown here is derived from an EMBL/GenBank/DDBJ whole genome shotgun (WGS) entry which is preliminary data.</text>
</comment>
<evidence type="ECO:0000313" key="1">
    <source>
        <dbReference type="EMBL" id="RXF71512.1"/>
    </source>
</evidence>
<dbReference type="RefSeq" id="WP_128778409.1">
    <property type="nucleotide sequence ID" value="NZ_RYFI01000015.1"/>
</dbReference>
<dbReference type="OrthoDB" id="8223996at2"/>
<sequence length="338" mass="37877">MPSRERSLTAYVKADLNCELSRPNFEAILAFMPGANIELLRHSLKEVRGAAKRTDTSRLLEQLHRSYHRKLAEQASLYPVFHILESAYRAKLGFWLENHYGVDRWWEPILAELRHDRDLTEVNGVAVTHSALRALQNLIKNVEGDRYDRGVLAQADGHGVLARAKMSDIEELIFEHWPNFKKELRGQFSNGSPVEPATFKAKFKRVRDARNEAYHHREVGRRAEIVALAEELLDLIDVHLGSVVDHAAQLAPKVQASGVRVDARHLALCAVDRSFRIETVQQGRDPVEAEVTAMTGGDAIAKSIAGMSGERRAKLQAVRLTDRDAEAGSPQHEGARAP</sequence>
<keyword evidence="2" id="KW-1185">Reference proteome</keyword>
<dbReference type="EMBL" id="RYFI01000015">
    <property type="protein sequence ID" value="RXF71512.1"/>
    <property type="molecule type" value="Genomic_DNA"/>
</dbReference>
<dbReference type="Proteomes" id="UP000289708">
    <property type="component" value="Unassembled WGS sequence"/>
</dbReference>
<evidence type="ECO:0000313" key="2">
    <source>
        <dbReference type="Proteomes" id="UP000289708"/>
    </source>
</evidence>
<protein>
    <recommendedName>
        <fullName evidence="3">Abi family protein</fullName>
    </recommendedName>
</protein>
<accession>A0A4V1KIQ5</accession>
<dbReference type="AlphaFoldDB" id="A0A4V1KIQ5"/>